<feature type="transmembrane region" description="Helical" evidence="6">
    <location>
        <begin position="45"/>
        <end position="65"/>
    </location>
</feature>
<feature type="transmembrane region" description="Helical" evidence="6">
    <location>
        <begin position="322"/>
        <end position="341"/>
    </location>
</feature>
<keyword evidence="3 6" id="KW-0812">Transmembrane</keyword>
<sequence>MRFLRSVENQTLLALGLAVLTGLYWPAFALKIGLVGDVFLRLLKMIIAPLILASVYTSVSGLGSIARVKNLGVKTLIYYLATTSLAVIAGLILVNLIRPGAKAVFLREAPSLKTFTLSDLVLSLIPQNPVKSVAEGEVLPIIFFALAFGLATLSLPKGRQRLLFDFFEALNDALIVLIRWIIYLTPAGVFAIVAKLVAEKGLSPLLELSSYVLTVVLGLFLHAAGTLALLLFLFAREKPWQFFLKVREALLVAFSTASSAATLPISLEVAEEKAGIPKKVAGFVLPLGATVNMDGTALYEAVAAMFIANVCGVELSLGQQILIFLTATLASIGAAGIPSAGLVTMTMVLQTVGLPLEGIGLILAVDRFLDMLRTSVNVWGDLIGARIIARYT</sequence>
<dbReference type="PANTHER" id="PTHR11958:SF63">
    <property type="entry name" value="AMINO ACID TRANSPORTER"/>
    <property type="match status" value="1"/>
</dbReference>
<feature type="transmembrane region" description="Helical" evidence="6">
    <location>
        <begin position="138"/>
        <end position="155"/>
    </location>
</feature>
<accession>A0A7V5NZE0</accession>
<dbReference type="InterPro" id="IPR050746">
    <property type="entry name" value="DAACS"/>
</dbReference>
<evidence type="ECO:0000256" key="5">
    <source>
        <dbReference type="ARBA" id="ARBA00023136"/>
    </source>
</evidence>
<dbReference type="EMBL" id="DROK01000114">
    <property type="protein sequence ID" value="HHI96965.1"/>
    <property type="molecule type" value="Genomic_DNA"/>
</dbReference>
<dbReference type="GO" id="GO:0016020">
    <property type="term" value="C:membrane"/>
    <property type="evidence" value="ECO:0007669"/>
    <property type="project" value="UniProtKB-SubCell"/>
</dbReference>
<feature type="transmembrane region" description="Helical" evidence="6">
    <location>
        <begin position="347"/>
        <end position="365"/>
    </location>
</feature>
<dbReference type="Proteomes" id="UP000886101">
    <property type="component" value="Unassembled WGS sequence"/>
</dbReference>
<dbReference type="Gene3D" id="1.10.3860.10">
    <property type="entry name" value="Sodium:dicarboxylate symporter"/>
    <property type="match status" value="1"/>
</dbReference>
<dbReference type="InterPro" id="IPR001991">
    <property type="entry name" value="Na-dicarboxylate_symporter"/>
</dbReference>
<keyword evidence="4 6" id="KW-1133">Transmembrane helix</keyword>
<name>A0A7V5NZE0_9BACT</name>
<comment type="subcellular location">
    <subcellularLocation>
        <location evidence="1">Membrane</location>
        <topology evidence="1">Multi-pass membrane protein</topology>
    </subcellularLocation>
</comment>
<feature type="transmembrane region" description="Helical" evidence="6">
    <location>
        <begin position="210"/>
        <end position="234"/>
    </location>
</feature>
<feature type="transmembrane region" description="Helical" evidence="6">
    <location>
        <begin position="176"/>
        <end position="198"/>
    </location>
</feature>
<dbReference type="PANTHER" id="PTHR11958">
    <property type="entry name" value="SODIUM/DICARBOXYLATE SYMPORTER-RELATED"/>
    <property type="match status" value="1"/>
</dbReference>
<proteinExistence type="predicted"/>
<feature type="transmembrane region" description="Helical" evidence="6">
    <location>
        <begin position="77"/>
        <end position="97"/>
    </location>
</feature>
<gene>
    <name evidence="7" type="ORF">ENJ96_03860</name>
</gene>
<dbReference type="GO" id="GO:0015293">
    <property type="term" value="F:symporter activity"/>
    <property type="evidence" value="ECO:0007669"/>
    <property type="project" value="InterPro"/>
</dbReference>
<protein>
    <submittedName>
        <fullName evidence="7">Dicarboxylate/amino acid:cation symporter</fullName>
    </submittedName>
</protein>
<organism evidence="7">
    <name type="scientific">Thermodesulfatator atlanticus</name>
    <dbReference type="NCBI Taxonomy" id="501497"/>
    <lineage>
        <taxon>Bacteria</taxon>
        <taxon>Pseudomonadati</taxon>
        <taxon>Thermodesulfobacteriota</taxon>
        <taxon>Thermodesulfobacteria</taxon>
        <taxon>Thermodesulfobacteriales</taxon>
        <taxon>Thermodesulfatatoraceae</taxon>
        <taxon>Thermodesulfatator</taxon>
    </lineage>
</organism>
<dbReference type="AlphaFoldDB" id="A0A7V5NZE0"/>
<dbReference type="PRINTS" id="PR00173">
    <property type="entry name" value="EDTRNSPORT"/>
</dbReference>
<evidence type="ECO:0000313" key="7">
    <source>
        <dbReference type="EMBL" id="HHI96965.1"/>
    </source>
</evidence>
<keyword evidence="2" id="KW-0813">Transport</keyword>
<evidence type="ECO:0000256" key="6">
    <source>
        <dbReference type="SAM" id="Phobius"/>
    </source>
</evidence>
<evidence type="ECO:0000256" key="1">
    <source>
        <dbReference type="ARBA" id="ARBA00004141"/>
    </source>
</evidence>
<evidence type="ECO:0000256" key="4">
    <source>
        <dbReference type="ARBA" id="ARBA00022989"/>
    </source>
</evidence>
<comment type="caution">
    <text evidence="7">The sequence shown here is derived from an EMBL/GenBank/DDBJ whole genome shotgun (WGS) entry which is preliminary data.</text>
</comment>
<evidence type="ECO:0000256" key="2">
    <source>
        <dbReference type="ARBA" id="ARBA00022448"/>
    </source>
</evidence>
<dbReference type="SUPFAM" id="SSF118215">
    <property type="entry name" value="Proton glutamate symport protein"/>
    <property type="match status" value="1"/>
</dbReference>
<dbReference type="Pfam" id="PF00375">
    <property type="entry name" value="SDF"/>
    <property type="match status" value="1"/>
</dbReference>
<evidence type="ECO:0000256" key="3">
    <source>
        <dbReference type="ARBA" id="ARBA00022692"/>
    </source>
</evidence>
<keyword evidence="5 6" id="KW-0472">Membrane</keyword>
<dbReference type="InterPro" id="IPR036458">
    <property type="entry name" value="Na:dicarbo_symporter_sf"/>
</dbReference>
<reference evidence="7" key="1">
    <citation type="journal article" date="2020" name="mSystems">
        <title>Genome- and Community-Level Interaction Insights into Carbon Utilization and Element Cycling Functions of Hydrothermarchaeota in Hydrothermal Sediment.</title>
        <authorList>
            <person name="Zhou Z."/>
            <person name="Liu Y."/>
            <person name="Xu W."/>
            <person name="Pan J."/>
            <person name="Luo Z.H."/>
            <person name="Li M."/>
        </authorList>
    </citation>
    <scope>NUCLEOTIDE SEQUENCE [LARGE SCALE GENOMIC DNA]</scope>
    <source>
        <strain evidence="7">HyVt-533</strain>
    </source>
</reference>